<name>A0A2N9E152_FAGSY</name>
<feature type="compositionally biased region" description="Basic and acidic residues" evidence="1">
    <location>
        <begin position="304"/>
        <end position="313"/>
    </location>
</feature>
<dbReference type="AlphaFoldDB" id="A0A2N9E152"/>
<gene>
    <name evidence="3" type="ORF">FSB_LOCUS178</name>
</gene>
<evidence type="ECO:0000256" key="1">
    <source>
        <dbReference type="SAM" id="MobiDB-lite"/>
    </source>
</evidence>
<keyword evidence="2" id="KW-0472">Membrane</keyword>
<accession>A0A2N9E152</accession>
<evidence type="ECO:0000256" key="2">
    <source>
        <dbReference type="SAM" id="Phobius"/>
    </source>
</evidence>
<proteinExistence type="predicted"/>
<organism evidence="3">
    <name type="scientific">Fagus sylvatica</name>
    <name type="common">Beechnut</name>
    <dbReference type="NCBI Taxonomy" id="28930"/>
    <lineage>
        <taxon>Eukaryota</taxon>
        <taxon>Viridiplantae</taxon>
        <taxon>Streptophyta</taxon>
        <taxon>Embryophyta</taxon>
        <taxon>Tracheophyta</taxon>
        <taxon>Spermatophyta</taxon>
        <taxon>Magnoliopsida</taxon>
        <taxon>eudicotyledons</taxon>
        <taxon>Gunneridae</taxon>
        <taxon>Pentapetalae</taxon>
        <taxon>rosids</taxon>
        <taxon>fabids</taxon>
        <taxon>Fagales</taxon>
        <taxon>Fagaceae</taxon>
        <taxon>Fagus</taxon>
    </lineage>
</organism>
<reference evidence="3" key="1">
    <citation type="submission" date="2018-02" db="EMBL/GenBank/DDBJ databases">
        <authorList>
            <person name="Cohen D.B."/>
            <person name="Kent A.D."/>
        </authorList>
    </citation>
    <scope>NUCLEOTIDE SEQUENCE</scope>
</reference>
<keyword evidence="2" id="KW-0812">Transmembrane</keyword>
<sequence>MFLLKMMLKCLNSVTRVNSYAPRGRNSHVTWMRKSSPMVSFLLCGCDAIVLIVPLVFGLHREYVDSLSLSLLKDNNVLCNLFGKENNVLSRFCAASGAKKLHEDNIRSFGSGEQDGAHTWSAVSKEAEALVHLNENASCSSSHSAYSKAHKSHKGVRCKVKQKFSFRFPSRKEELSRPSISKDGNHVSFKVHEAPERLDPFEPRSEEHSIAEVLEDCQRGNEIGSEILHAEVGALGQGCIEQSMAELLDGLQDRASLLKGVSKMSSRTRSKRVQIVAKRIISPLGDRTVDREDSPESMGSGSSSEDKAKDQKIKVAIPEMKGQTMADRFQETLGATFLNDEGALVSVPKPSGVNSN</sequence>
<dbReference type="EMBL" id="OIVN01000002">
    <property type="protein sequence ID" value="SPC72296.1"/>
    <property type="molecule type" value="Genomic_DNA"/>
</dbReference>
<feature type="region of interest" description="Disordered" evidence="1">
    <location>
        <begin position="286"/>
        <end position="313"/>
    </location>
</feature>
<evidence type="ECO:0000313" key="3">
    <source>
        <dbReference type="EMBL" id="SPC72296.1"/>
    </source>
</evidence>
<feature type="transmembrane region" description="Helical" evidence="2">
    <location>
        <begin position="39"/>
        <end position="59"/>
    </location>
</feature>
<protein>
    <submittedName>
        <fullName evidence="3">Uncharacterized protein</fullName>
    </submittedName>
</protein>
<dbReference type="PANTHER" id="PTHR35686">
    <property type="entry name" value="KINETOCHORE PROTEIN"/>
    <property type="match status" value="1"/>
</dbReference>
<keyword evidence="2" id="KW-1133">Transmembrane helix</keyword>
<dbReference type="PANTHER" id="PTHR35686:SF1">
    <property type="entry name" value="KINETOCHORE PROTEIN"/>
    <property type="match status" value="1"/>
</dbReference>